<evidence type="ECO:0000259" key="1">
    <source>
        <dbReference type="Pfam" id="PF05943"/>
    </source>
</evidence>
<evidence type="ECO:0000313" key="3">
    <source>
        <dbReference type="EMBL" id="TDT43953.1"/>
    </source>
</evidence>
<dbReference type="InterPro" id="IPR010269">
    <property type="entry name" value="T6SS_TssC-like"/>
</dbReference>
<evidence type="ECO:0000259" key="2">
    <source>
        <dbReference type="Pfam" id="PF18945"/>
    </source>
</evidence>
<dbReference type="PANTHER" id="PTHR35565:SF3">
    <property type="entry name" value="TYPE VI SECRETION SYSTEM SHEATH PROTEIN TSSC1"/>
    <property type="match status" value="1"/>
</dbReference>
<dbReference type="NCBIfam" id="TIGR03355">
    <property type="entry name" value="VI_chp_2"/>
    <property type="match status" value="1"/>
</dbReference>
<keyword evidence="4" id="KW-1185">Reference proteome</keyword>
<dbReference type="OrthoDB" id="9764000at2"/>
<dbReference type="Proteomes" id="UP000295830">
    <property type="component" value="Unassembled WGS sequence"/>
</dbReference>
<feature type="domain" description="TssC1 C-terminal" evidence="2">
    <location>
        <begin position="388"/>
        <end position="498"/>
    </location>
</feature>
<dbReference type="AlphaFoldDB" id="A0A4R7K210"/>
<dbReference type="InterPro" id="IPR044031">
    <property type="entry name" value="TssC1_N"/>
</dbReference>
<dbReference type="InterPro" id="IPR044032">
    <property type="entry name" value="TssC1_C"/>
</dbReference>
<feature type="domain" description="TssC1 N-terminal" evidence="1">
    <location>
        <begin position="70"/>
        <end position="378"/>
    </location>
</feature>
<evidence type="ECO:0000313" key="4">
    <source>
        <dbReference type="Proteomes" id="UP000295830"/>
    </source>
</evidence>
<dbReference type="EMBL" id="SOAX01000001">
    <property type="protein sequence ID" value="TDT43953.1"/>
    <property type="molecule type" value="Genomic_DNA"/>
</dbReference>
<dbReference type="Pfam" id="PF18945">
    <property type="entry name" value="VipB_2"/>
    <property type="match status" value="1"/>
</dbReference>
<organism evidence="3 4">
    <name type="scientific">Halospina denitrificans</name>
    <dbReference type="NCBI Taxonomy" id="332522"/>
    <lineage>
        <taxon>Bacteria</taxon>
        <taxon>Pseudomonadati</taxon>
        <taxon>Pseudomonadota</taxon>
        <taxon>Gammaproteobacteria</taxon>
        <taxon>Halospina</taxon>
    </lineage>
</organism>
<name>A0A4R7K210_9GAMM</name>
<proteinExistence type="predicted"/>
<dbReference type="RefSeq" id="WP_133734391.1">
    <property type="nucleotide sequence ID" value="NZ_SOAX01000001.1"/>
</dbReference>
<accession>A0A4R7K210</accession>
<protein>
    <submittedName>
        <fullName evidence="3">Type VI secretion system protein ImpD</fullName>
    </submittedName>
</protein>
<gene>
    <name evidence="3" type="ORF">DES49_0052</name>
</gene>
<dbReference type="PANTHER" id="PTHR35565">
    <property type="entry name" value="CYTOPLASMIC PROTEIN-RELATED"/>
    <property type="match status" value="1"/>
</dbReference>
<sequence>MSSALQFVPSDYLDRPASAEPDVVPDSGFAARLVAEADDVLALLMWLSRLDPGKTWERSSIRALLAKTLDGVDRRINEQLNAILHHPELKALEANWRGAWLLTEQVAHDDGEGRVRVKVLDLSWRELSRDLSRAIEFDQSRLFSHIYSEEFGSPGGEPFGLLLGAYSVSHRMPGGQANLDTLQELTQVAAAAFAPLILDAAPSFFGVDQYAELASVTDLENHFNQPELTKWRSLRQTEDARFLGLAMPRMLMRQPYPDAGWGPEGFRFHEARGDSERDYLWGNACFSVGTVAIRAFCQSGWFAQIRGYREGRIAHGTVDNMPAIQALSSAGRLFPTRSPVEWQVSDRMERVLSEEGFIPLMPLANTEMLVLHSVPSVQEPAHYDSGEAQVSARLAAMLHYTLCVSRFAHYLKVMGRDRVGGYRSPEECETQLQKWLHSYTMATEGASDEMRARFPLRSASVSVKQRVGEPGRYYSVIRLQPHFQLDQLVTSMRLITELTPIQT</sequence>
<dbReference type="Pfam" id="PF05943">
    <property type="entry name" value="VipB"/>
    <property type="match status" value="1"/>
</dbReference>
<reference evidence="3 4" key="1">
    <citation type="submission" date="2019-03" db="EMBL/GenBank/DDBJ databases">
        <title>Genomic Encyclopedia of Type Strains, Phase IV (KMG-IV): sequencing the most valuable type-strain genomes for metagenomic binning, comparative biology and taxonomic classification.</title>
        <authorList>
            <person name="Goeker M."/>
        </authorList>
    </citation>
    <scope>NUCLEOTIDE SEQUENCE [LARGE SCALE GENOMIC DNA]</scope>
    <source>
        <strain evidence="3 4">DSM 15505</strain>
    </source>
</reference>
<comment type="caution">
    <text evidence="3">The sequence shown here is derived from an EMBL/GenBank/DDBJ whole genome shotgun (WGS) entry which is preliminary data.</text>
</comment>